<dbReference type="EMBL" id="AM465694">
    <property type="protein sequence ID" value="CAN74790.1"/>
    <property type="molecule type" value="Genomic_DNA"/>
</dbReference>
<accession>A5BNJ9</accession>
<gene>
    <name evidence="1" type="ORF">VITISV_033136</name>
</gene>
<name>A5BNJ9_VITVI</name>
<dbReference type="AlphaFoldDB" id="A5BNJ9"/>
<evidence type="ECO:0000313" key="1">
    <source>
        <dbReference type="EMBL" id="CAN74790.1"/>
    </source>
</evidence>
<sequence>MLPPPIPIPLFILLRRFIPPLRHIHAAPTVLRAIPIRIHIRIEALDRVLQELLYCGVPTKVVAGGEVAMAMAAAYDGVGEPGEGVGAEKSRRRRRLRLRLERRRVAVGEGRVPVSELVAGDGDVGAMRRGAATLPLELGQSRVGAGAPRYKLLVLGVWNLRIRRFSGKMDQSPRSTRFISLRKTSVIIIWKV</sequence>
<protein>
    <submittedName>
        <fullName evidence="1">Uncharacterized protein</fullName>
    </submittedName>
</protein>
<reference evidence="1" key="1">
    <citation type="journal article" date="2007" name="PLoS ONE">
        <title>The first genome sequence of an elite grapevine cultivar (Pinot noir Vitis vinifera L.): coping with a highly heterozygous genome.</title>
        <authorList>
            <person name="Velasco R."/>
            <person name="Zharkikh A."/>
            <person name="Troggio M."/>
            <person name="Cartwright D.A."/>
            <person name="Cestaro A."/>
            <person name="Pruss D."/>
            <person name="Pindo M."/>
            <person name="FitzGerald L.M."/>
            <person name="Vezzulli S."/>
            <person name="Reid J."/>
            <person name="Malacarne G."/>
            <person name="Iliev D."/>
            <person name="Coppola G."/>
            <person name="Wardell B."/>
            <person name="Micheletti D."/>
            <person name="Macalma T."/>
            <person name="Facci M."/>
            <person name="Mitchell J.T."/>
            <person name="Perazzolli M."/>
            <person name="Eldredge G."/>
            <person name="Gatto P."/>
            <person name="Oyzerski R."/>
            <person name="Moretto M."/>
            <person name="Gutin N."/>
            <person name="Stefanini M."/>
            <person name="Chen Y."/>
            <person name="Segala C."/>
            <person name="Davenport C."/>
            <person name="Dematte L."/>
            <person name="Mraz A."/>
            <person name="Battilana J."/>
            <person name="Stormo K."/>
            <person name="Costa F."/>
            <person name="Tao Q."/>
            <person name="Si-Ammour A."/>
            <person name="Harkins T."/>
            <person name="Lackey A."/>
            <person name="Perbost C."/>
            <person name="Taillon B."/>
            <person name="Stella A."/>
            <person name="Solovyev V."/>
            <person name="Fawcett J.A."/>
            <person name="Sterck L."/>
            <person name="Vandepoele K."/>
            <person name="Grando S.M."/>
            <person name="Toppo S."/>
            <person name="Moser C."/>
            <person name="Lanchbury J."/>
            <person name="Bogden R."/>
            <person name="Skolnick M."/>
            <person name="Sgaramella V."/>
            <person name="Bhatnagar S.K."/>
            <person name="Fontana P."/>
            <person name="Gutin A."/>
            <person name="Van de Peer Y."/>
            <person name="Salamini F."/>
            <person name="Viola R."/>
        </authorList>
    </citation>
    <scope>NUCLEOTIDE SEQUENCE</scope>
</reference>
<proteinExistence type="predicted"/>
<organism evidence="1">
    <name type="scientific">Vitis vinifera</name>
    <name type="common">Grape</name>
    <dbReference type="NCBI Taxonomy" id="29760"/>
    <lineage>
        <taxon>Eukaryota</taxon>
        <taxon>Viridiplantae</taxon>
        <taxon>Streptophyta</taxon>
        <taxon>Embryophyta</taxon>
        <taxon>Tracheophyta</taxon>
        <taxon>Spermatophyta</taxon>
        <taxon>Magnoliopsida</taxon>
        <taxon>eudicotyledons</taxon>
        <taxon>Gunneridae</taxon>
        <taxon>Pentapetalae</taxon>
        <taxon>rosids</taxon>
        <taxon>Vitales</taxon>
        <taxon>Vitaceae</taxon>
        <taxon>Viteae</taxon>
        <taxon>Vitis</taxon>
    </lineage>
</organism>